<dbReference type="PROSITE" id="PS50887">
    <property type="entry name" value="GGDEF"/>
    <property type="match status" value="1"/>
</dbReference>
<comment type="cofactor">
    <cofactor evidence="1">
        <name>Mg(2+)</name>
        <dbReference type="ChEBI" id="CHEBI:18420"/>
    </cofactor>
</comment>
<dbReference type="EMBL" id="BMXR01000001">
    <property type="protein sequence ID" value="GGX38910.1"/>
    <property type="molecule type" value="Genomic_DNA"/>
</dbReference>
<dbReference type="Pfam" id="PF12860">
    <property type="entry name" value="PAS_7"/>
    <property type="match status" value="1"/>
</dbReference>
<dbReference type="Pfam" id="PF08448">
    <property type="entry name" value="PAS_4"/>
    <property type="match status" value="1"/>
</dbReference>
<evidence type="ECO:0000256" key="3">
    <source>
        <dbReference type="ARBA" id="ARBA00034247"/>
    </source>
</evidence>
<keyword evidence="8" id="KW-1185">Reference proteome</keyword>
<dbReference type="NCBIfam" id="TIGR00254">
    <property type="entry name" value="GGDEF"/>
    <property type="match status" value="1"/>
</dbReference>
<organism evidence="7 8">
    <name type="scientific">Saccharospirillum salsuginis</name>
    <dbReference type="NCBI Taxonomy" id="418750"/>
    <lineage>
        <taxon>Bacteria</taxon>
        <taxon>Pseudomonadati</taxon>
        <taxon>Pseudomonadota</taxon>
        <taxon>Gammaproteobacteria</taxon>
        <taxon>Oceanospirillales</taxon>
        <taxon>Saccharospirillaceae</taxon>
        <taxon>Saccharospirillum</taxon>
    </lineage>
</organism>
<dbReference type="InterPro" id="IPR043128">
    <property type="entry name" value="Rev_trsase/Diguanyl_cyclase"/>
</dbReference>
<evidence type="ECO:0000259" key="6">
    <source>
        <dbReference type="PROSITE" id="PS50887"/>
    </source>
</evidence>
<dbReference type="PANTHER" id="PTHR45138">
    <property type="entry name" value="REGULATORY COMPONENTS OF SENSORY TRANSDUCTION SYSTEM"/>
    <property type="match status" value="1"/>
</dbReference>
<feature type="domain" description="PAC" evidence="5">
    <location>
        <begin position="242"/>
        <end position="292"/>
    </location>
</feature>
<dbReference type="EC" id="2.7.7.65" evidence="2"/>
<dbReference type="SUPFAM" id="SSF55073">
    <property type="entry name" value="Nucleotide cyclase"/>
    <property type="match status" value="1"/>
</dbReference>
<comment type="caution">
    <text evidence="7">The sequence shown here is derived from an EMBL/GenBank/DDBJ whole genome shotgun (WGS) entry which is preliminary data.</text>
</comment>
<dbReference type="SUPFAM" id="SSF55785">
    <property type="entry name" value="PYP-like sensor domain (PAS domain)"/>
    <property type="match status" value="2"/>
</dbReference>
<reference evidence="7" key="1">
    <citation type="journal article" date="2014" name="Int. J. Syst. Evol. Microbiol.">
        <title>Complete genome sequence of Corynebacterium casei LMG S-19264T (=DSM 44701T), isolated from a smear-ripened cheese.</title>
        <authorList>
            <consortium name="US DOE Joint Genome Institute (JGI-PGF)"/>
            <person name="Walter F."/>
            <person name="Albersmeier A."/>
            <person name="Kalinowski J."/>
            <person name="Ruckert C."/>
        </authorList>
    </citation>
    <scope>NUCLEOTIDE SEQUENCE</scope>
    <source>
        <strain evidence="7">KCTC 22169</strain>
    </source>
</reference>
<dbReference type="InterPro" id="IPR013656">
    <property type="entry name" value="PAS_4"/>
</dbReference>
<name>A0A918K0W4_9GAMM</name>
<dbReference type="CDD" id="cd01949">
    <property type="entry name" value="GGDEF"/>
    <property type="match status" value="1"/>
</dbReference>
<dbReference type="AlphaFoldDB" id="A0A918K0W4"/>
<dbReference type="SMART" id="SM00091">
    <property type="entry name" value="PAS"/>
    <property type="match status" value="2"/>
</dbReference>
<dbReference type="NCBIfam" id="TIGR00229">
    <property type="entry name" value="sensory_box"/>
    <property type="match status" value="1"/>
</dbReference>
<dbReference type="FunFam" id="3.30.70.270:FF:000001">
    <property type="entry name" value="Diguanylate cyclase domain protein"/>
    <property type="match status" value="1"/>
</dbReference>
<dbReference type="PROSITE" id="PS50113">
    <property type="entry name" value="PAC"/>
    <property type="match status" value="1"/>
</dbReference>
<dbReference type="CDD" id="cd00130">
    <property type="entry name" value="PAS"/>
    <property type="match status" value="2"/>
</dbReference>
<dbReference type="InterPro" id="IPR000700">
    <property type="entry name" value="PAS-assoc_C"/>
</dbReference>
<accession>A0A918K0W4</accession>
<dbReference type="RefSeq" id="WP_189606581.1">
    <property type="nucleotide sequence ID" value="NZ_BMXR01000001.1"/>
</dbReference>
<evidence type="ECO:0000313" key="8">
    <source>
        <dbReference type="Proteomes" id="UP000626148"/>
    </source>
</evidence>
<dbReference type="Proteomes" id="UP000626148">
    <property type="component" value="Unassembled WGS sequence"/>
</dbReference>
<dbReference type="InterPro" id="IPR050469">
    <property type="entry name" value="Diguanylate_Cyclase"/>
</dbReference>
<evidence type="ECO:0000259" key="5">
    <source>
        <dbReference type="PROSITE" id="PS50113"/>
    </source>
</evidence>
<reference evidence="7" key="2">
    <citation type="submission" date="2020-09" db="EMBL/GenBank/DDBJ databases">
        <authorList>
            <person name="Sun Q."/>
            <person name="Kim S."/>
        </authorList>
    </citation>
    <scope>NUCLEOTIDE SEQUENCE</scope>
    <source>
        <strain evidence="7">KCTC 22169</strain>
    </source>
</reference>
<evidence type="ECO:0000256" key="1">
    <source>
        <dbReference type="ARBA" id="ARBA00001946"/>
    </source>
</evidence>
<dbReference type="InterPro" id="IPR000160">
    <property type="entry name" value="GGDEF_dom"/>
</dbReference>
<feature type="domain" description="PAS" evidence="4">
    <location>
        <begin position="35"/>
        <end position="109"/>
    </location>
</feature>
<dbReference type="PROSITE" id="PS50112">
    <property type="entry name" value="PAS"/>
    <property type="match status" value="1"/>
</dbReference>
<dbReference type="SMART" id="SM00267">
    <property type="entry name" value="GGDEF"/>
    <property type="match status" value="1"/>
</dbReference>
<dbReference type="PANTHER" id="PTHR45138:SF9">
    <property type="entry name" value="DIGUANYLATE CYCLASE DGCM-RELATED"/>
    <property type="match status" value="1"/>
</dbReference>
<evidence type="ECO:0000256" key="2">
    <source>
        <dbReference type="ARBA" id="ARBA00012528"/>
    </source>
</evidence>
<dbReference type="InterPro" id="IPR029787">
    <property type="entry name" value="Nucleotide_cyclase"/>
</dbReference>
<comment type="catalytic activity">
    <reaction evidence="3">
        <text>2 GTP = 3',3'-c-di-GMP + 2 diphosphate</text>
        <dbReference type="Rhea" id="RHEA:24898"/>
        <dbReference type="ChEBI" id="CHEBI:33019"/>
        <dbReference type="ChEBI" id="CHEBI:37565"/>
        <dbReference type="ChEBI" id="CHEBI:58805"/>
        <dbReference type="EC" id="2.7.7.65"/>
    </reaction>
</comment>
<proteinExistence type="predicted"/>
<dbReference type="GO" id="GO:0052621">
    <property type="term" value="F:diguanylate cyclase activity"/>
    <property type="evidence" value="ECO:0007669"/>
    <property type="project" value="UniProtKB-EC"/>
</dbReference>
<feature type="domain" description="GGDEF" evidence="6">
    <location>
        <begin position="324"/>
        <end position="455"/>
    </location>
</feature>
<dbReference type="Gene3D" id="3.30.450.20">
    <property type="entry name" value="PAS domain"/>
    <property type="match status" value="2"/>
</dbReference>
<evidence type="ECO:0000259" key="4">
    <source>
        <dbReference type="PROSITE" id="PS50112"/>
    </source>
</evidence>
<dbReference type="InterPro" id="IPR035965">
    <property type="entry name" value="PAS-like_dom_sf"/>
</dbReference>
<protein>
    <recommendedName>
        <fullName evidence="2">diguanylate cyclase</fullName>
        <ecNumber evidence="2">2.7.7.65</ecNumber>
    </recommendedName>
</protein>
<gene>
    <name evidence="7" type="ORF">GCM10007392_01460</name>
</gene>
<sequence>MTEINAMDASRSIVKNGAARQPEVNMLRGLLSSQDPGELREVINYLGIAAFIVDVTPDREFHLSAINETHEQMTGLRHEDVAGRTLDSILDSETAKRVKENYSRCIREGAAIQYEELLDLPVGEKYWRTTLVPFYNVEGRVFRILGTAYEISDAVRLKLQTRYQSTLMSVYLDESPDGILVVDANNEIKTWNRRFLEMWDIPEDILQAGDGRSALEAVRNQVENPDEFVERIMELYRHLDQEERSYRIDLKNGNVLERYSRGLRDETGRYWGRIWFYRDVTEHERLTEQLNYMARTDPLTETANRRAFMEELSDEIQRSRRYRHPLTLLALDVDHFKSVNDRFGHVMGDTVLRMLADTVRSQLRDTDFFARMGGEEFTVLLPETELKTGARLAERLRQSIEAVRMASDDAEFQISTSVGVAELADAEEPDGLLNRADRALYAAKASGRNRVTCAD</sequence>
<evidence type="ECO:0000313" key="7">
    <source>
        <dbReference type="EMBL" id="GGX38910.1"/>
    </source>
</evidence>
<dbReference type="Gene3D" id="3.30.70.270">
    <property type="match status" value="1"/>
</dbReference>
<dbReference type="Pfam" id="PF00990">
    <property type="entry name" value="GGDEF"/>
    <property type="match status" value="1"/>
</dbReference>
<dbReference type="InterPro" id="IPR000014">
    <property type="entry name" value="PAS"/>
</dbReference>